<dbReference type="EMBL" id="KB201649">
    <property type="protein sequence ID" value="ESO95547.1"/>
    <property type="molecule type" value="Genomic_DNA"/>
</dbReference>
<dbReference type="KEGG" id="lgi:LOTGIDRAFT_175165"/>
<reference evidence="1 2" key="1">
    <citation type="journal article" date="2013" name="Nature">
        <title>Insights into bilaterian evolution from three spiralian genomes.</title>
        <authorList>
            <person name="Simakov O."/>
            <person name="Marletaz F."/>
            <person name="Cho S.J."/>
            <person name="Edsinger-Gonzales E."/>
            <person name="Havlak P."/>
            <person name="Hellsten U."/>
            <person name="Kuo D.H."/>
            <person name="Larsson T."/>
            <person name="Lv J."/>
            <person name="Arendt D."/>
            <person name="Savage R."/>
            <person name="Osoegawa K."/>
            <person name="de Jong P."/>
            <person name="Grimwood J."/>
            <person name="Chapman J.A."/>
            <person name="Shapiro H."/>
            <person name="Aerts A."/>
            <person name="Otillar R.P."/>
            <person name="Terry A.Y."/>
            <person name="Boore J.L."/>
            <person name="Grigoriev I.V."/>
            <person name="Lindberg D.R."/>
            <person name="Seaver E.C."/>
            <person name="Weisblat D.A."/>
            <person name="Putnam N.H."/>
            <person name="Rokhsar D.S."/>
        </authorList>
    </citation>
    <scope>NUCLEOTIDE SEQUENCE [LARGE SCALE GENOMIC DNA]</scope>
</reference>
<dbReference type="HOGENOM" id="CLU_2087535_0_0_1"/>
<dbReference type="AlphaFoldDB" id="V4AFA4"/>
<proteinExistence type="predicted"/>
<dbReference type="GeneID" id="20243050"/>
<evidence type="ECO:0000313" key="2">
    <source>
        <dbReference type="Proteomes" id="UP000030746"/>
    </source>
</evidence>
<organism evidence="1 2">
    <name type="scientific">Lottia gigantea</name>
    <name type="common">Giant owl limpet</name>
    <dbReference type="NCBI Taxonomy" id="225164"/>
    <lineage>
        <taxon>Eukaryota</taxon>
        <taxon>Metazoa</taxon>
        <taxon>Spiralia</taxon>
        <taxon>Lophotrochozoa</taxon>
        <taxon>Mollusca</taxon>
        <taxon>Gastropoda</taxon>
        <taxon>Patellogastropoda</taxon>
        <taxon>Lottioidea</taxon>
        <taxon>Lottiidae</taxon>
        <taxon>Lottia</taxon>
    </lineage>
</organism>
<name>V4AFA4_LOTGI</name>
<dbReference type="CTD" id="20243050"/>
<gene>
    <name evidence="1" type="ORF">LOTGIDRAFT_175165</name>
</gene>
<dbReference type="Proteomes" id="UP000030746">
    <property type="component" value="Unassembled WGS sequence"/>
</dbReference>
<sequence length="117" mass="13880">MEKLTHCPFKTSRGIIRLAISNPFKETSLQKKWNSEKKFINKNNYFQKINFTCSYQHVGNNLKDWGKSSELPMNLRKTDLDITEFNETNCESRIEEWEPYAKRYTICLAACLIKYKS</sequence>
<keyword evidence="2" id="KW-1185">Reference proteome</keyword>
<evidence type="ECO:0000313" key="1">
    <source>
        <dbReference type="EMBL" id="ESO95547.1"/>
    </source>
</evidence>
<dbReference type="RefSeq" id="XP_009053769.1">
    <property type="nucleotide sequence ID" value="XM_009055521.1"/>
</dbReference>
<accession>V4AFA4</accession>
<protein>
    <submittedName>
        <fullName evidence="1">Uncharacterized protein</fullName>
    </submittedName>
</protein>